<keyword evidence="4" id="KW-0547">Nucleotide-binding</keyword>
<keyword evidence="9 11" id="KW-0539">Nucleus</keyword>
<dbReference type="Proteomes" id="UP000070412">
    <property type="component" value="Unassembled WGS sequence"/>
</dbReference>
<dbReference type="InterPro" id="IPR027417">
    <property type="entry name" value="P-loop_NTPase"/>
</dbReference>
<feature type="region of interest" description="Disordered" evidence="13">
    <location>
        <begin position="1"/>
        <end position="40"/>
    </location>
</feature>
<evidence type="ECO:0000313" key="17">
    <source>
        <dbReference type="Proteomes" id="UP000070412"/>
    </source>
</evidence>
<keyword evidence="5" id="KW-0498">Mitosis</keyword>
<feature type="region of interest" description="Disordered" evidence="13">
    <location>
        <begin position="1325"/>
        <end position="1352"/>
    </location>
</feature>
<dbReference type="InterPro" id="IPR003395">
    <property type="entry name" value="RecF/RecN/SMC_N"/>
</dbReference>
<dbReference type="GO" id="GO:0051301">
    <property type="term" value="P:cell division"/>
    <property type="evidence" value="ECO:0007669"/>
    <property type="project" value="UniProtKB-KW"/>
</dbReference>
<accession>A0A834R351</accession>
<dbReference type="SUPFAM" id="SSF75553">
    <property type="entry name" value="Smc hinge domain"/>
    <property type="match status" value="1"/>
</dbReference>
<comment type="similarity">
    <text evidence="2">Belongs to the SMC family. SMC4 subfamily.</text>
</comment>
<evidence type="ECO:0000256" key="1">
    <source>
        <dbReference type="ARBA" id="ARBA00004123"/>
    </source>
</evidence>
<dbReference type="PANTHER" id="PTHR18937:SF172">
    <property type="entry name" value="STRUCTURAL MAINTENANCE OF CHROMOSOMES PROTEIN"/>
    <property type="match status" value="1"/>
</dbReference>
<dbReference type="GO" id="GO:0005524">
    <property type="term" value="F:ATP binding"/>
    <property type="evidence" value="ECO:0007669"/>
    <property type="project" value="UniProtKB-KW"/>
</dbReference>
<dbReference type="InterPro" id="IPR010935">
    <property type="entry name" value="SMC_hinge"/>
</dbReference>
<keyword evidence="8" id="KW-0226">DNA condensation</keyword>
<dbReference type="SUPFAM" id="SSF52540">
    <property type="entry name" value="P-loop containing nucleoside triphosphate hydrolases"/>
    <property type="match status" value="1"/>
</dbReference>
<evidence type="ECO:0000259" key="14">
    <source>
        <dbReference type="SMART" id="SM00968"/>
    </source>
</evidence>
<reference evidence="17" key="1">
    <citation type="journal article" date="2020" name="PLoS Negl. Trop. Dis.">
        <title>High-quality nuclear genome for Sarcoptes scabiei-A critical resource for a neglected parasite.</title>
        <authorList>
            <person name="Korhonen P.K."/>
            <person name="Gasser R.B."/>
            <person name="Ma G."/>
            <person name="Wang T."/>
            <person name="Stroehlein A.J."/>
            <person name="Young N.D."/>
            <person name="Ang C.S."/>
            <person name="Fernando D.D."/>
            <person name="Lu H.C."/>
            <person name="Taylor S."/>
            <person name="Reynolds S.L."/>
            <person name="Mofiz E."/>
            <person name="Najaraj S.H."/>
            <person name="Gowda H."/>
            <person name="Madugundu A."/>
            <person name="Renuse S."/>
            <person name="Holt D."/>
            <person name="Pandey A."/>
            <person name="Papenfuss A.T."/>
            <person name="Fischer K."/>
        </authorList>
    </citation>
    <scope>NUCLEOTIDE SEQUENCE [LARGE SCALE GENOMIC DNA]</scope>
</reference>
<dbReference type="Gene3D" id="3.30.70.1620">
    <property type="match status" value="1"/>
</dbReference>
<evidence type="ECO:0000256" key="2">
    <source>
        <dbReference type="ARBA" id="ARBA00006005"/>
    </source>
</evidence>
<dbReference type="Gene3D" id="3.40.50.300">
    <property type="entry name" value="P-loop containing nucleotide triphosphate hydrolases"/>
    <property type="match status" value="2"/>
</dbReference>
<dbReference type="PANTHER" id="PTHR18937">
    <property type="entry name" value="STRUCTURAL MAINTENANCE OF CHROMOSOMES SMC FAMILY MEMBER"/>
    <property type="match status" value="1"/>
</dbReference>
<dbReference type="Gene3D" id="1.20.1060.20">
    <property type="match status" value="1"/>
</dbReference>
<protein>
    <recommendedName>
        <fullName evidence="11">Structural maintenance of chromosomes protein</fullName>
    </recommendedName>
</protein>
<comment type="subcellular location">
    <subcellularLocation>
        <location evidence="1 11">Nucleus</location>
    </subcellularLocation>
</comment>
<dbReference type="InterPro" id="IPR024704">
    <property type="entry name" value="SMC"/>
</dbReference>
<evidence type="ECO:0000256" key="9">
    <source>
        <dbReference type="ARBA" id="ARBA00023242"/>
    </source>
</evidence>
<gene>
    <name evidence="15" type="ORF">SSS_3202</name>
</gene>
<keyword evidence="6" id="KW-0067">ATP-binding</keyword>
<dbReference type="Pfam" id="PF02463">
    <property type="entry name" value="SMC_N"/>
    <property type="match status" value="1"/>
</dbReference>
<dbReference type="InterPro" id="IPR036277">
    <property type="entry name" value="SMC_hinge_sf"/>
</dbReference>
<reference evidence="15" key="2">
    <citation type="submission" date="2020-01" db="EMBL/GenBank/DDBJ databases">
        <authorList>
            <person name="Korhonen P.K.K."/>
            <person name="Guangxu M.G."/>
            <person name="Wang T.W."/>
            <person name="Stroehlein A.J.S."/>
            <person name="Young N.D."/>
            <person name="Ang C.-S.A."/>
            <person name="Fernando D.W.F."/>
            <person name="Lu H.L."/>
            <person name="Taylor S.T."/>
            <person name="Ehtesham M.E.M."/>
            <person name="Najaraj S.H.N."/>
            <person name="Harsha G.H.G."/>
            <person name="Madugundu A.M."/>
            <person name="Renuse S.R."/>
            <person name="Holt D.H."/>
            <person name="Pandey A.P."/>
            <person name="Papenfuss A.P."/>
            <person name="Gasser R.B.G."/>
            <person name="Fischer K.F."/>
        </authorList>
    </citation>
    <scope>NUCLEOTIDE SEQUENCE</scope>
    <source>
        <strain evidence="15">SSS_KF_BRIS2020</strain>
    </source>
</reference>
<evidence type="ECO:0000313" key="16">
    <source>
        <dbReference type="EnsemblMetazoa" id="KAF7488362.1"/>
    </source>
</evidence>
<organism evidence="15">
    <name type="scientific">Sarcoptes scabiei</name>
    <name type="common">Itch mite</name>
    <name type="synonym">Acarus scabiei</name>
    <dbReference type="NCBI Taxonomy" id="52283"/>
    <lineage>
        <taxon>Eukaryota</taxon>
        <taxon>Metazoa</taxon>
        <taxon>Ecdysozoa</taxon>
        <taxon>Arthropoda</taxon>
        <taxon>Chelicerata</taxon>
        <taxon>Arachnida</taxon>
        <taxon>Acari</taxon>
        <taxon>Acariformes</taxon>
        <taxon>Sarcoptiformes</taxon>
        <taxon>Astigmata</taxon>
        <taxon>Psoroptidia</taxon>
        <taxon>Sarcoptoidea</taxon>
        <taxon>Sarcoptidae</taxon>
        <taxon>Sarcoptinae</taxon>
        <taxon>Sarcoptes</taxon>
    </lineage>
</organism>
<feature type="coiled-coil region" evidence="12">
    <location>
        <begin position="507"/>
        <end position="576"/>
    </location>
</feature>
<name>A0A834R351_SARSC</name>
<keyword evidence="7 12" id="KW-0175">Coiled coil</keyword>
<dbReference type="EnsemblMetazoa" id="SSS_3202s_mrna">
    <property type="protein sequence ID" value="KAF7488362.1"/>
    <property type="gene ID" value="SSS_3202"/>
</dbReference>
<evidence type="ECO:0000256" key="13">
    <source>
        <dbReference type="SAM" id="MobiDB-lite"/>
    </source>
</evidence>
<evidence type="ECO:0000256" key="5">
    <source>
        <dbReference type="ARBA" id="ARBA00022776"/>
    </source>
</evidence>
<evidence type="ECO:0000256" key="3">
    <source>
        <dbReference type="ARBA" id="ARBA00022618"/>
    </source>
</evidence>
<dbReference type="Pfam" id="PF06470">
    <property type="entry name" value="SMC_hinge"/>
    <property type="match status" value="1"/>
</dbReference>
<dbReference type="SMART" id="SM00968">
    <property type="entry name" value="SMC_hinge"/>
    <property type="match status" value="1"/>
</dbReference>
<evidence type="ECO:0000256" key="12">
    <source>
        <dbReference type="SAM" id="Coils"/>
    </source>
</evidence>
<dbReference type="PIRSF" id="PIRSF005719">
    <property type="entry name" value="SMC"/>
    <property type="match status" value="1"/>
</dbReference>
<reference evidence="16" key="3">
    <citation type="submission" date="2022-06" db="UniProtKB">
        <authorList>
            <consortium name="EnsemblMetazoa"/>
        </authorList>
    </citation>
    <scope>IDENTIFICATION</scope>
</reference>
<dbReference type="OrthoDB" id="5575062at2759"/>
<evidence type="ECO:0000256" key="6">
    <source>
        <dbReference type="ARBA" id="ARBA00022840"/>
    </source>
</evidence>
<evidence type="ECO:0000256" key="7">
    <source>
        <dbReference type="ARBA" id="ARBA00023054"/>
    </source>
</evidence>
<dbReference type="GO" id="GO:0016887">
    <property type="term" value="F:ATP hydrolysis activity"/>
    <property type="evidence" value="ECO:0007669"/>
    <property type="project" value="InterPro"/>
</dbReference>
<feature type="compositionally biased region" description="Basic residues" evidence="13">
    <location>
        <begin position="23"/>
        <end position="32"/>
    </location>
</feature>
<evidence type="ECO:0000256" key="4">
    <source>
        <dbReference type="ARBA" id="ARBA00022741"/>
    </source>
</evidence>
<keyword evidence="3" id="KW-0132">Cell division</keyword>
<evidence type="ECO:0000256" key="8">
    <source>
        <dbReference type="ARBA" id="ARBA00023067"/>
    </source>
</evidence>
<evidence type="ECO:0000256" key="10">
    <source>
        <dbReference type="ARBA" id="ARBA00023306"/>
    </source>
</evidence>
<feature type="domain" description="SMC hinge" evidence="14">
    <location>
        <begin position="607"/>
        <end position="720"/>
    </location>
</feature>
<dbReference type="EMBL" id="WVUK01000066">
    <property type="protein sequence ID" value="KAF7488362.1"/>
    <property type="molecule type" value="Genomic_DNA"/>
</dbReference>
<keyword evidence="10" id="KW-0131">Cell cycle</keyword>
<feature type="coiled-coil region" evidence="12">
    <location>
        <begin position="768"/>
        <end position="1036"/>
    </location>
</feature>
<dbReference type="Gene3D" id="1.10.287.1490">
    <property type="match status" value="1"/>
</dbReference>
<dbReference type="FunFam" id="3.40.50.300:FF:000481">
    <property type="entry name" value="Structural maintenance of chromosomes 4"/>
    <property type="match status" value="1"/>
</dbReference>
<feature type="compositionally biased region" description="Basic and acidic residues" evidence="13">
    <location>
        <begin position="7"/>
        <end position="18"/>
    </location>
</feature>
<evidence type="ECO:0000256" key="11">
    <source>
        <dbReference type="PIRNR" id="PIRNR005719"/>
    </source>
</evidence>
<sequence length="1352" mass="158099">MPIKRKINQERDDDDHRQSLNRSFRREKHQKSRTSCSANDFEEDFHEDQGTQIIDDIYMPPPPVQPTNLEDQTGKRLIIETIEIINFKSYGGKSILGPFYKSFNSIVGPNGSGKSNVIDSMLFVFGYRAQKLRSNKISNIIHNSEKLPNCTFAQVIVNFVMIDDRGDEKVNLIEDSRFNISRVVTKDNSSYYTIDDKKVMFKDVSKRLQDFGIDLRYNRFLILQGEVEQISLMKSKADNKNDVGMLEYLEDIIGTSRYKEPIDKLTVKYNEFNDERTCFVNRVNLCHKEYETVKRAKCEAIKALKLENQKKIEESKLIQFNRYRIKKKMASQEAQKKEFDLEVEKLKQIAEELDRNIKNSNKEYSEKNDSYKKVEKTYEEYKEKILEYDKKDYIINSKSKAARDKLKKLNKQIAESQKKLQKLQDEPVKAESIEEFQESIENLQQNLVEIEKLINQATETAQDECSEMIKNRDEINHKLMKFKTDQNDKLSAKNKAYNEYMVRKQRVEDIQAKYDQLQSKIKQINDENQEKTKMITRYEQEIPVEKGKQKDLNRKYEKLECQRSSITKEINQKNDELSALKDFVSKSQSRDQIRNALMEAKQKGILKGIYGRLGDLGAIDKKFDIAISTACGRLKNFVVDTIENAQKCVEFLKENSLPPVTFIALDKIKVQWDDDVQYPENIPRLFDLIRIKDERIRPAFYYALRDTLVAENIDQAKRITKNARYRIVTLKGDLIEMEGAMTGGGKPRSGGMGQSIAETETDTSKEFIADLEKKLKNLLEERQQIDYQIESIREEISQSFKDITFMEDKLQSFRLEVGDSDQRLKQLKENLAKIKSEADQNKDDPQLEKLRIEFEKAESIYEKEMSKGDSLEESIKELDEKIQQKLNKKLDPLKKKRKNIDKDLKENQSKMNQILSEMKAYDLSLKKAEENLSSDEKLKQQISEELEELQREKLECESSAKEIGEKCAEIYEKMQNLEQEIDSIRKSIKENDLKLNDTKNKQLDLNLFGEKNFKNLKELQQKFARHTTELESIVLNVINDQDDDENDKDGGTKTQEQQLKTEEMAKIAVEDEEFVSPSKRSRSDQNTIPILEEQELERISPEQIEKKIQKIQADLEKLHPNFASIEEFKKKNVEYKNKLNELREITSKRDVYMEHLKETKHRRFKEFRQGFLLIARKLKELYRTITLGGDADLEFVDSLDPFSEGINFAVRPNKKSWKNNINLSGGEKTLASLALIFALHYYKPSPLYIMDEIDAALDFKNVSIIANYIKKRTKNTQFLIISLRNNMYELADRLIGIYKTHNITGTVVFDWISFDSLLKHRDSERNKNSRGQEILSQENSKNLDSQPNSVIQ</sequence>
<keyword evidence="17" id="KW-1185">Reference proteome</keyword>
<dbReference type="GO" id="GO:0000796">
    <property type="term" value="C:condensin complex"/>
    <property type="evidence" value="ECO:0007669"/>
    <property type="project" value="TreeGrafter"/>
</dbReference>
<dbReference type="GO" id="GO:0007076">
    <property type="term" value="P:mitotic chromosome condensation"/>
    <property type="evidence" value="ECO:0007669"/>
    <property type="project" value="TreeGrafter"/>
</dbReference>
<dbReference type="GO" id="GO:0005634">
    <property type="term" value="C:nucleus"/>
    <property type="evidence" value="ECO:0007669"/>
    <property type="project" value="UniProtKB-SubCell"/>
</dbReference>
<feature type="coiled-coil region" evidence="12">
    <location>
        <begin position="329"/>
        <end position="460"/>
    </location>
</feature>
<proteinExistence type="inferred from homology"/>
<evidence type="ECO:0000313" key="15">
    <source>
        <dbReference type="EMBL" id="KAF7488362.1"/>
    </source>
</evidence>
<feature type="compositionally biased region" description="Polar residues" evidence="13">
    <location>
        <begin position="1329"/>
        <end position="1352"/>
    </location>
</feature>